<keyword evidence="2" id="KW-0472">Membrane</keyword>
<name>A0AAT9FIK5_9BACT</name>
<evidence type="ECO:0008006" key="4">
    <source>
        <dbReference type="Google" id="ProtNLM"/>
    </source>
</evidence>
<dbReference type="AlphaFoldDB" id="A0AAT9FIK5"/>
<evidence type="ECO:0000313" key="3">
    <source>
        <dbReference type="EMBL" id="BDS05825.1"/>
    </source>
</evidence>
<evidence type="ECO:0000256" key="1">
    <source>
        <dbReference type="SAM" id="MobiDB-lite"/>
    </source>
</evidence>
<keyword evidence="2" id="KW-1133">Transmembrane helix</keyword>
<dbReference type="KEGG" id="osu:NT6N_08650"/>
<sequence length="522" mass="57641">MNAPSQRDAGRSSSRRPRRLIKVVLWLLLVPLLAFGGSNLWLNTSWGKDLAAAKLKARTGMDWEVHGMTWSPWNGFTVNGATMLQPEQLRAQIDQPLLEVEQIHVQPYWSQLIRGRARFREISVDAPSLTVTVEMLAAMASSAGQLTEPPPAPATEAQVGPVSPSVNPSPNPEITASPKSSQPINPAPAPAAKPEVAKPEVVRPPAGLAMRLRVTNASLKVVSLSKDIEVMEAEGIDLDIPLLGEDAEGMIRLGEIKIPGIERIHDIEQAIAWKRPYLEIEEQTVNLAGLELRFVAQLAMVRDVPFLFDLVIDPQGLEDFHGLEQFAIDLNAEKMAGRIRAVGAISSPMTWRSSAIFFAEKVTVQELHGHNTIKFDDIAVPVVFQHGVLQWSSARAIGEDISVLGNGSVSMRDGVAAVTRLVVSPEVGGQIHKALMGAHISNSWDPWWEYLDTPDRQFRDIHVHGSLMEPVMDLGSNHEEWPLWQTIAATMHFVRVEMKEEGVDIKPLPNEELLRKKSDENH</sequence>
<evidence type="ECO:0000256" key="2">
    <source>
        <dbReference type="SAM" id="Phobius"/>
    </source>
</evidence>
<feature type="compositionally biased region" description="Low complexity" evidence="1">
    <location>
        <begin position="154"/>
        <end position="168"/>
    </location>
</feature>
<proteinExistence type="predicted"/>
<organism evidence="3">
    <name type="scientific">Oceaniferula spumae</name>
    <dbReference type="NCBI Taxonomy" id="2979115"/>
    <lineage>
        <taxon>Bacteria</taxon>
        <taxon>Pseudomonadati</taxon>
        <taxon>Verrucomicrobiota</taxon>
        <taxon>Verrucomicrobiia</taxon>
        <taxon>Verrucomicrobiales</taxon>
        <taxon>Verrucomicrobiaceae</taxon>
        <taxon>Oceaniferula</taxon>
    </lineage>
</organism>
<gene>
    <name evidence="3" type="ORF">NT6N_08650</name>
</gene>
<feature type="transmembrane region" description="Helical" evidence="2">
    <location>
        <begin position="20"/>
        <end position="42"/>
    </location>
</feature>
<accession>A0AAT9FIK5</accession>
<protein>
    <recommendedName>
        <fullName evidence="4">AsmA-like C-terminal domain-containing protein</fullName>
    </recommendedName>
</protein>
<keyword evidence="2" id="KW-0812">Transmembrane</keyword>
<feature type="region of interest" description="Disordered" evidence="1">
    <location>
        <begin position="142"/>
        <end position="198"/>
    </location>
</feature>
<reference evidence="3" key="1">
    <citation type="submission" date="2024-07" db="EMBL/GenBank/DDBJ databases">
        <title>Complete genome sequence of Verrucomicrobiaceae bacterium NT6N.</title>
        <authorList>
            <person name="Huang C."/>
            <person name="Takami H."/>
            <person name="Hamasaki K."/>
        </authorList>
    </citation>
    <scope>NUCLEOTIDE SEQUENCE</scope>
    <source>
        <strain evidence="3">NT6N</strain>
    </source>
</reference>
<dbReference type="EMBL" id="AP026866">
    <property type="protein sequence ID" value="BDS05825.1"/>
    <property type="molecule type" value="Genomic_DNA"/>
</dbReference>